<gene>
    <name evidence="2" type="ORF">HGH92_27445</name>
</gene>
<reference evidence="2 3" key="1">
    <citation type="submission" date="2020-04" db="EMBL/GenBank/DDBJ databases">
        <authorList>
            <person name="Yin C."/>
        </authorList>
    </citation>
    <scope>NUCLEOTIDE SEQUENCE [LARGE SCALE GENOMIC DNA]</scope>
    <source>
        <strain evidence="2 3">Ae27</strain>
    </source>
</reference>
<sequence length="394" mass="43382">MKRIGFIALLPLAVSSSAQDYPSAKVPGVVIQHISAREKLYIGSPSICILPDGHYLASHEYFGPGRTGKSRAQIFSSADKGKTWQKIAEIDGQEWSQLFVYNGEAYIIGPETAGGDVVIRKSSDGGHTWTQPDTRQHGRLLEGKFHAAATPVLIYKKRIWKALEDLNGPGGQWGRGFRSFIISAPAGADLLDAGNWTVSNALGYDSTYLGGHFGGWLEGNAVAAPDGHVVTMLRTDYRVNGDEKAAIIDVDSTGKQISFTPATGFIDFPGGCKKFTVRYDPVSRQYWTISNYVPTAFKGGNPERTRNTAALMSSPDLKNWRVRGIVLYHPDVAKHGFQYLDFQFDDKDIIAVSRTAFDDADGGADNQHNANYLTFHRIRNFRHYKTPGPLKIPL</sequence>
<name>A0A847S8N0_9BACT</name>
<comment type="caution">
    <text evidence="2">The sequence shown here is derived from an EMBL/GenBank/DDBJ whole genome shotgun (WGS) entry which is preliminary data.</text>
</comment>
<dbReference type="AlphaFoldDB" id="A0A847S8N0"/>
<evidence type="ECO:0000313" key="2">
    <source>
        <dbReference type="EMBL" id="NLR68071.1"/>
    </source>
</evidence>
<proteinExistence type="predicted"/>
<evidence type="ECO:0000256" key="1">
    <source>
        <dbReference type="SAM" id="SignalP"/>
    </source>
</evidence>
<dbReference type="SUPFAM" id="SSF50939">
    <property type="entry name" value="Sialidases"/>
    <property type="match status" value="1"/>
</dbReference>
<dbReference type="EMBL" id="JABAIA010000003">
    <property type="protein sequence ID" value="NLR68071.1"/>
    <property type="molecule type" value="Genomic_DNA"/>
</dbReference>
<feature type="signal peptide" evidence="1">
    <location>
        <begin position="1"/>
        <end position="20"/>
    </location>
</feature>
<keyword evidence="1" id="KW-0732">Signal</keyword>
<keyword evidence="3" id="KW-1185">Reference proteome</keyword>
<evidence type="ECO:0000313" key="3">
    <source>
        <dbReference type="Proteomes" id="UP000570474"/>
    </source>
</evidence>
<dbReference type="InterPro" id="IPR036278">
    <property type="entry name" value="Sialidase_sf"/>
</dbReference>
<organism evidence="2 3">
    <name type="scientific">Chitinophaga varians</name>
    <dbReference type="NCBI Taxonomy" id="2202339"/>
    <lineage>
        <taxon>Bacteria</taxon>
        <taxon>Pseudomonadati</taxon>
        <taxon>Bacteroidota</taxon>
        <taxon>Chitinophagia</taxon>
        <taxon>Chitinophagales</taxon>
        <taxon>Chitinophagaceae</taxon>
        <taxon>Chitinophaga</taxon>
    </lineage>
</organism>
<dbReference type="CDD" id="cd15482">
    <property type="entry name" value="Sialidase_non-viral"/>
    <property type="match status" value="1"/>
</dbReference>
<protein>
    <submittedName>
        <fullName evidence="2">Exo-alpha-sialidase</fullName>
    </submittedName>
</protein>
<dbReference type="Gene3D" id="2.120.10.10">
    <property type="match status" value="1"/>
</dbReference>
<dbReference type="Proteomes" id="UP000570474">
    <property type="component" value="Unassembled WGS sequence"/>
</dbReference>
<feature type="chain" id="PRO_5032737493" evidence="1">
    <location>
        <begin position="21"/>
        <end position="394"/>
    </location>
</feature>
<accession>A0A847S8N0</accession>